<dbReference type="HOGENOM" id="CLU_042387_0_0_0"/>
<evidence type="ECO:0000259" key="1">
    <source>
        <dbReference type="PROSITE" id="PS50967"/>
    </source>
</evidence>
<dbReference type="EC" id="3.1.26.3" evidence="2"/>
<dbReference type="PANTHER" id="PTHR47649:SF1">
    <property type="entry name" value="RIBONUCLEASE D"/>
    <property type="match status" value="1"/>
</dbReference>
<dbReference type="InterPro" id="IPR010997">
    <property type="entry name" value="HRDC-like_sf"/>
</dbReference>
<dbReference type="FunCoup" id="Q7URG3">
    <property type="interactions" value="15"/>
</dbReference>
<accession>Q7URG3</accession>
<dbReference type="InterPro" id="IPR002121">
    <property type="entry name" value="HRDC_dom"/>
</dbReference>
<dbReference type="Gene3D" id="3.30.420.10">
    <property type="entry name" value="Ribonuclease H-like superfamily/Ribonuclease H"/>
    <property type="match status" value="1"/>
</dbReference>
<evidence type="ECO:0000313" key="2">
    <source>
        <dbReference type="EMBL" id="CAD74377.1"/>
    </source>
</evidence>
<name>Q7URG3_RHOBA</name>
<dbReference type="Pfam" id="PF01612">
    <property type="entry name" value="DNA_pol_A_exo1"/>
    <property type="match status" value="1"/>
</dbReference>
<dbReference type="Gene3D" id="1.10.150.80">
    <property type="entry name" value="HRDC domain"/>
    <property type="match status" value="1"/>
</dbReference>
<dbReference type="GO" id="GO:0003676">
    <property type="term" value="F:nucleic acid binding"/>
    <property type="evidence" value="ECO:0007669"/>
    <property type="project" value="InterPro"/>
</dbReference>
<dbReference type="OrthoDB" id="9800549at2"/>
<dbReference type="GO" id="GO:0004525">
    <property type="term" value="F:ribonuclease III activity"/>
    <property type="evidence" value="ECO:0007669"/>
    <property type="project" value="UniProtKB-EC"/>
</dbReference>
<keyword evidence="3" id="KW-1185">Reference proteome</keyword>
<dbReference type="EnsemblBacteria" id="CAD74377">
    <property type="protein sequence ID" value="CAD74377"/>
    <property type="gene ID" value="RB5689"/>
</dbReference>
<dbReference type="AlphaFoldDB" id="Q7URG3"/>
<dbReference type="SMART" id="SM00474">
    <property type="entry name" value="35EXOc"/>
    <property type="match status" value="1"/>
</dbReference>
<dbReference type="SUPFAM" id="SSF47819">
    <property type="entry name" value="HRDC-like"/>
    <property type="match status" value="2"/>
</dbReference>
<dbReference type="eggNOG" id="COG0349">
    <property type="taxonomic scope" value="Bacteria"/>
</dbReference>
<dbReference type="SMART" id="SM00341">
    <property type="entry name" value="HRDC"/>
    <property type="match status" value="1"/>
</dbReference>
<sequence length="493" mass="55664">MKSTPLRFLRGILIQATATSDRPEAAGKLQSSSKQNARNKCQAPFRRCPQQAAPKKDLRHLFLKRSETAFQERNLREINVAQQDTGFAAVNYDSIETPSQFAEFCEAIADEPVIGFDTEFVSEDCYRPELCLVQVAAGKHLAVIDPYTVGDTKPFWDILTDDQIEPGSRVVIAHAAREEIRFAYRYSGRPIAGLFDTQLAAGFVGIEYPASLATLVQKLVGQTLPKGETRTNWRHRPLTKDQLTYALHDVTTLAEMHSKLIADVKALDRVSWLDEETDRLQKKVIDAEESENWQRVSGSSGLKPRQLEIIRHLWRWREEIARTKNRLPRRVMRDDLMVELAKKGSPDTKKIRNIRGMERRGYNDQYDEIGAAIAAALDVPDEHLPRRTRGRSRSASPMLSQFLSTSIACISRQQKLAPAIVGNSDDVKELLSYELDPRRGTPTPSLLKGWRGDIVGTAFRKILRGELAIRVADTSEQQPLEFVECEGSNQPDE</sequence>
<evidence type="ECO:0000313" key="3">
    <source>
        <dbReference type="Proteomes" id="UP000001025"/>
    </source>
</evidence>
<dbReference type="InterPro" id="IPR044876">
    <property type="entry name" value="HRDC_dom_sf"/>
</dbReference>
<dbReference type="InterPro" id="IPR002562">
    <property type="entry name" value="3'-5'_exonuclease_dom"/>
</dbReference>
<protein>
    <submittedName>
        <fullName evidence="2">Ribonuclease D</fullName>
        <ecNumber evidence="2">3.1.26.3</ecNumber>
    </submittedName>
</protein>
<dbReference type="InterPro" id="IPR051086">
    <property type="entry name" value="RNase_D-like"/>
</dbReference>
<dbReference type="SUPFAM" id="SSF53098">
    <property type="entry name" value="Ribonuclease H-like"/>
    <property type="match status" value="1"/>
</dbReference>
<dbReference type="PANTHER" id="PTHR47649">
    <property type="entry name" value="RIBONUCLEASE D"/>
    <property type="match status" value="1"/>
</dbReference>
<dbReference type="KEGG" id="rba:RB5689"/>
<dbReference type="Proteomes" id="UP000001025">
    <property type="component" value="Chromosome"/>
</dbReference>
<gene>
    <name evidence="2" type="primary">rnd</name>
    <name evidence="2" type="ordered locus">RB5689</name>
</gene>
<dbReference type="PATRIC" id="fig|243090.15.peg.2731"/>
<organism evidence="2 3">
    <name type="scientific">Rhodopirellula baltica (strain DSM 10527 / NCIMB 13988 / SH1)</name>
    <dbReference type="NCBI Taxonomy" id="243090"/>
    <lineage>
        <taxon>Bacteria</taxon>
        <taxon>Pseudomonadati</taxon>
        <taxon>Planctomycetota</taxon>
        <taxon>Planctomycetia</taxon>
        <taxon>Pirellulales</taxon>
        <taxon>Pirellulaceae</taxon>
        <taxon>Rhodopirellula</taxon>
    </lineage>
</organism>
<dbReference type="InParanoid" id="Q7URG3"/>
<dbReference type="GO" id="GO:0000175">
    <property type="term" value="F:3'-5'-RNA exonuclease activity"/>
    <property type="evidence" value="ECO:0000318"/>
    <property type="project" value="GO_Central"/>
</dbReference>
<dbReference type="GO" id="GO:0033890">
    <property type="term" value="F:ribonuclease D activity"/>
    <property type="evidence" value="ECO:0000318"/>
    <property type="project" value="GO_Central"/>
</dbReference>
<dbReference type="PROSITE" id="PS50967">
    <property type="entry name" value="HRDC"/>
    <property type="match status" value="1"/>
</dbReference>
<feature type="domain" description="HRDC" evidence="1">
    <location>
        <begin position="303"/>
        <end position="383"/>
    </location>
</feature>
<dbReference type="InterPro" id="IPR012337">
    <property type="entry name" value="RNaseH-like_sf"/>
</dbReference>
<dbReference type="EMBL" id="BX294142">
    <property type="protein sequence ID" value="CAD74377.1"/>
    <property type="molecule type" value="Genomic_DNA"/>
</dbReference>
<keyword evidence="2" id="KW-0378">Hydrolase</keyword>
<dbReference type="GO" id="GO:0000166">
    <property type="term" value="F:nucleotide binding"/>
    <property type="evidence" value="ECO:0007669"/>
    <property type="project" value="InterPro"/>
</dbReference>
<reference evidence="2 3" key="1">
    <citation type="journal article" date="2003" name="Proc. Natl. Acad. Sci. U.S.A.">
        <title>Complete genome sequence of the marine planctomycete Pirellula sp. strain 1.</title>
        <authorList>
            <person name="Gloeckner F.O."/>
            <person name="Kube M."/>
            <person name="Bauer M."/>
            <person name="Teeling H."/>
            <person name="Lombardot T."/>
            <person name="Ludwig W."/>
            <person name="Gade D."/>
            <person name="Beck A."/>
            <person name="Borzym K."/>
            <person name="Heitmann K."/>
            <person name="Rabus R."/>
            <person name="Schlesner H."/>
            <person name="Amann R."/>
            <person name="Reinhardt R."/>
        </authorList>
    </citation>
    <scope>NUCLEOTIDE SEQUENCE [LARGE SCALE GENOMIC DNA]</scope>
    <source>
        <strain evidence="3">DSM 10527 / NCIMB 13988 / SH1</strain>
    </source>
</reference>
<dbReference type="InterPro" id="IPR036397">
    <property type="entry name" value="RNaseH_sf"/>
</dbReference>
<dbReference type="STRING" id="243090.RB5689"/>
<dbReference type="Pfam" id="PF00570">
    <property type="entry name" value="HRDC"/>
    <property type="match status" value="1"/>
</dbReference>
<dbReference type="GO" id="GO:0042780">
    <property type="term" value="P:tRNA 3'-end processing"/>
    <property type="evidence" value="ECO:0000318"/>
    <property type="project" value="GO_Central"/>
</dbReference>
<dbReference type="CDD" id="cd06142">
    <property type="entry name" value="RNaseD_exo"/>
    <property type="match status" value="1"/>
</dbReference>
<proteinExistence type="predicted"/>